<gene>
    <name evidence="2" type="ORF">NONO_c38060</name>
</gene>
<evidence type="ECO:0000313" key="2">
    <source>
        <dbReference type="EMBL" id="AHH18590.1"/>
    </source>
</evidence>
<feature type="region of interest" description="Disordered" evidence="1">
    <location>
        <begin position="326"/>
        <end position="352"/>
    </location>
</feature>
<dbReference type="HOGENOM" id="CLU_033975_5_0_11"/>
<dbReference type="PATRIC" id="fig|1415166.3.peg.3904"/>
<dbReference type="eggNOG" id="COG1804">
    <property type="taxonomic scope" value="Bacteria"/>
</dbReference>
<evidence type="ECO:0000256" key="1">
    <source>
        <dbReference type="SAM" id="MobiDB-lite"/>
    </source>
</evidence>
<dbReference type="EMBL" id="CP006850">
    <property type="protein sequence ID" value="AHH18590.1"/>
    <property type="molecule type" value="Genomic_DNA"/>
</dbReference>
<dbReference type="InterPro" id="IPR003673">
    <property type="entry name" value="CoA-Trfase_fam_III"/>
</dbReference>
<dbReference type="SUPFAM" id="SSF89796">
    <property type="entry name" value="CoA-transferase family III (CaiB/BaiF)"/>
    <property type="match status" value="1"/>
</dbReference>
<dbReference type="KEGG" id="nno:NONO_c38060"/>
<dbReference type="Gene3D" id="3.30.1540.10">
    <property type="entry name" value="formyl-coa transferase, domain 3"/>
    <property type="match status" value="1"/>
</dbReference>
<dbReference type="PANTHER" id="PTHR48228:SF5">
    <property type="entry name" value="ALPHA-METHYLACYL-COA RACEMASE"/>
    <property type="match status" value="1"/>
</dbReference>
<dbReference type="GO" id="GO:0003824">
    <property type="term" value="F:catalytic activity"/>
    <property type="evidence" value="ECO:0007669"/>
    <property type="project" value="InterPro"/>
</dbReference>
<name>W5TGU4_9NOCA</name>
<keyword evidence="3" id="KW-1185">Reference proteome</keyword>
<dbReference type="InterPro" id="IPR044855">
    <property type="entry name" value="CoA-Trfase_III_dom3_sf"/>
</dbReference>
<dbReference type="Gene3D" id="3.40.50.10540">
    <property type="entry name" value="Crotonobetainyl-coa:carnitine coa-transferase, domain 1"/>
    <property type="match status" value="1"/>
</dbReference>
<dbReference type="AlphaFoldDB" id="W5TGU4"/>
<dbReference type="Pfam" id="PF02515">
    <property type="entry name" value="CoA_transf_3"/>
    <property type="match status" value="1"/>
</dbReference>
<dbReference type="OrthoDB" id="9797653at2"/>
<dbReference type="Proteomes" id="UP000019150">
    <property type="component" value="Chromosome"/>
</dbReference>
<dbReference type="RefSeq" id="WP_025350025.1">
    <property type="nucleotide sequence ID" value="NZ_CP006850.1"/>
</dbReference>
<protein>
    <submittedName>
        <fullName evidence="2">Alpha-methylacyl-CoA racemase (Mcr)-like protein</fullName>
    </submittedName>
</protein>
<dbReference type="PANTHER" id="PTHR48228">
    <property type="entry name" value="SUCCINYL-COA--D-CITRAMALATE COA-TRANSFERASE"/>
    <property type="match status" value="1"/>
</dbReference>
<organism evidence="2 3">
    <name type="scientific">Nocardia nova SH22a</name>
    <dbReference type="NCBI Taxonomy" id="1415166"/>
    <lineage>
        <taxon>Bacteria</taxon>
        <taxon>Bacillati</taxon>
        <taxon>Actinomycetota</taxon>
        <taxon>Actinomycetes</taxon>
        <taxon>Mycobacteriales</taxon>
        <taxon>Nocardiaceae</taxon>
        <taxon>Nocardia</taxon>
    </lineage>
</organism>
<reference evidence="2 3" key="1">
    <citation type="journal article" date="2014" name="Appl. Environ. Microbiol.">
        <title>Insights into the Microbial Degradation of Rubber and Gutta-Percha by Analysis of the Complete Genome of Nocardia nova SH22a.</title>
        <authorList>
            <person name="Luo Q."/>
            <person name="Hiessl S."/>
            <person name="Poehlein A."/>
            <person name="Daniel R."/>
            <person name="Steinbuchel A."/>
        </authorList>
    </citation>
    <scope>NUCLEOTIDE SEQUENCE [LARGE SCALE GENOMIC DNA]</scope>
    <source>
        <strain evidence="2">SH22a</strain>
    </source>
</reference>
<accession>W5TGU4</accession>
<sequence length="361" mass="39001">MPGPLHGVRVVELGGVGPGPHAAMMLADLGADVVRLLRPPQQRNALDSAWQPRGCDSVSLDLKNDQGRREALDLLAVTDVLIEGFRPGVAERLGIGPDICLRRNPALIYGRITGWGQTGPYSAKAGHDINYLAIAGLLHTIGTAAGPPVPPLSLVGDFGGGSMLLLAGVLAALAERYRSGRGQVVDASMLDGALVLGDLFIAQHSAGEWTDERENNLLDGGAPFYRTYECADSRHVAVGALERQFFTRLAAVLKLDLPEDFDHLDRTTWPYLRDRLAATFACRERDYWTALFADHDACVTPVLSLAEMPEDPHITSRELITRRSGVRRAAPAPRFSRTPAGSTHSPTPGRGVGEIVEQWQE</sequence>
<dbReference type="STRING" id="1415166.NONO_c38060"/>
<evidence type="ECO:0000313" key="3">
    <source>
        <dbReference type="Proteomes" id="UP000019150"/>
    </source>
</evidence>
<dbReference type="InterPro" id="IPR023606">
    <property type="entry name" value="CoA-Trfase_III_dom_1_sf"/>
</dbReference>
<dbReference type="InterPro" id="IPR050509">
    <property type="entry name" value="CoA-transferase_III"/>
</dbReference>
<proteinExistence type="predicted"/>